<name>A0ABN7WGA7_GIGMA</name>
<accession>A0ABN7WGA7</accession>
<evidence type="ECO:0000256" key="2">
    <source>
        <dbReference type="SAM" id="Coils"/>
    </source>
</evidence>
<sequence>MSPSRRNKNIYSVEKTSGNRFKCPSPECHCLFAKYEKLENHIQDIHITTVREIRLNQFARQIQLNNDSNTFSFKNNMRKQLDEIYNKLEVAKNKYLPLIEYGYPRISEFSQCCDSITLLKVEISGFNKKQIHYVNSILDHKVAVVPLIATLLYHSLTNKIKELKEKYRKLNMKYHTLKKDHNTGDDYYTESQHLLESENANLEFFEEIEATKLRNSELENDLHLLHKQNVKLSKEIEELANKRATLSE</sequence>
<keyword evidence="1" id="KW-0479">Metal-binding</keyword>
<dbReference type="Proteomes" id="UP000789901">
    <property type="component" value="Unassembled WGS sequence"/>
</dbReference>
<feature type="coiled-coil region" evidence="2">
    <location>
        <begin position="153"/>
        <end position="180"/>
    </location>
</feature>
<evidence type="ECO:0000259" key="3">
    <source>
        <dbReference type="PROSITE" id="PS50157"/>
    </source>
</evidence>
<evidence type="ECO:0000313" key="5">
    <source>
        <dbReference type="Proteomes" id="UP000789901"/>
    </source>
</evidence>
<feature type="non-terminal residue" evidence="4">
    <location>
        <position position="248"/>
    </location>
</feature>
<keyword evidence="2" id="KW-0175">Coiled coil</keyword>
<feature type="domain" description="C2H2-type" evidence="3">
    <location>
        <begin position="21"/>
        <end position="46"/>
    </location>
</feature>
<keyword evidence="1" id="KW-0862">Zinc</keyword>
<organism evidence="4 5">
    <name type="scientific">Gigaspora margarita</name>
    <dbReference type="NCBI Taxonomy" id="4874"/>
    <lineage>
        <taxon>Eukaryota</taxon>
        <taxon>Fungi</taxon>
        <taxon>Fungi incertae sedis</taxon>
        <taxon>Mucoromycota</taxon>
        <taxon>Glomeromycotina</taxon>
        <taxon>Glomeromycetes</taxon>
        <taxon>Diversisporales</taxon>
        <taxon>Gigasporaceae</taxon>
        <taxon>Gigaspora</taxon>
    </lineage>
</organism>
<reference evidence="4 5" key="1">
    <citation type="submission" date="2021-06" db="EMBL/GenBank/DDBJ databases">
        <authorList>
            <person name="Kallberg Y."/>
            <person name="Tangrot J."/>
            <person name="Rosling A."/>
        </authorList>
    </citation>
    <scope>NUCLEOTIDE SEQUENCE [LARGE SCALE GENOMIC DNA]</scope>
    <source>
        <strain evidence="4 5">120-4 pot B 10/14</strain>
    </source>
</reference>
<evidence type="ECO:0000256" key="1">
    <source>
        <dbReference type="PROSITE-ProRule" id="PRU00042"/>
    </source>
</evidence>
<dbReference type="PROSITE" id="PS50157">
    <property type="entry name" value="ZINC_FINGER_C2H2_2"/>
    <property type="match status" value="1"/>
</dbReference>
<dbReference type="InterPro" id="IPR013087">
    <property type="entry name" value="Znf_C2H2_type"/>
</dbReference>
<gene>
    <name evidence="4" type="ORF">GMARGA_LOCUS30653</name>
</gene>
<keyword evidence="5" id="KW-1185">Reference proteome</keyword>
<proteinExistence type="predicted"/>
<feature type="coiled-coil region" evidence="2">
    <location>
        <begin position="208"/>
        <end position="242"/>
    </location>
</feature>
<dbReference type="EMBL" id="CAJVQB010043749">
    <property type="protein sequence ID" value="CAG8831403.1"/>
    <property type="molecule type" value="Genomic_DNA"/>
</dbReference>
<keyword evidence="1" id="KW-0863">Zinc-finger</keyword>
<evidence type="ECO:0000313" key="4">
    <source>
        <dbReference type="EMBL" id="CAG8831403.1"/>
    </source>
</evidence>
<comment type="caution">
    <text evidence="4">The sequence shown here is derived from an EMBL/GenBank/DDBJ whole genome shotgun (WGS) entry which is preliminary data.</text>
</comment>
<dbReference type="PROSITE" id="PS00028">
    <property type="entry name" value="ZINC_FINGER_C2H2_1"/>
    <property type="match status" value="1"/>
</dbReference>
<protein>
    <submittedName>
        <fullName evidence="4">1899_t:CDS:1</fullName>
    </submittedName>
</protein>